<feature type="compositionally biased region" description="Polar residues" evidence="1">
    <location>
        <begin position="184"/>
        <end position="196"/>
    </location>
</feature>
<evidence type="ECO:0008006" key="5">
    <source>
        <dbReference type="Google" id="ProtNLM"/>
    </source>
</evidence>
<feature type="region of interest" description="Disordered" evidence="1">
    <location>
        <begin position="78"/>
        <end position="222"/>
    </location>
</feature>
<proteinExistence type="predicted"/>
<evidence type="ECO:0000313" key="4">
    <source>
        <dbReference type="Proteomes" id="UP000008062"/>
    </source>
</evidence>
<dbReference type="RefSeq" id="XP_003853602.1">
    <property type="nucleotide sequence ID" value="XM_003853554.1"/>
</dbReference>
<protein>
    <recommendedName>
        <fullName evidence="5">Ca2+-modulated nonselective cation channel polycystin</fullName>
    </recommendedName>
</protein>
<accession>F9X9X1</accession>
<feature type="compositionally biased region" description="Polar residues" evidence="1">
    <location>
        <begin position="122"/>
        <end position="155"/>
    </location>
</feature>
<keyword evidence="2" id="KW-0732">Signal</keyword>
<feature type="compositionally biased region" description="Low complexity" evidence="1">
    <location>
        <begin position="207"/>
        <end position="218"/>
    </location>
</feature>
<dbReference type="AlphaFoldDB" id="F9X9X1"/>
<dbReference type="Proteomes" id="UP000008062">
    <property type="component" value="Chromosome 4"/>
</dbReference>
<feature type="compositionally biased region" description="Gly residues" evidence="1">
    <location>
        <begin position="83"/>
        <end position="96"/>
    </location>
</feature>
<gene>
    <name evidence="3" type="ORF">MYCGRDRAFT_92240</name>
</gene>
<reference evidence="3 4" key="1">
    <citation type="journal article" date="2011" name="PLoS Genet.">
        <title>Finished genome of the fungal wheat pathogen Mycosphaerella graminicola reveals dispensome structure, chromosome plasticity, and stealth pathogenesis.</title>
        <authorList>
            <person name="Goodwin S.B."/>
            <person name="Ben M'barek S."/>
            <person name="Dhillon B."/>
            <person name="Wittenberg A.H.J."/>
            <person name="Crane C.F."/>
            <person name="Hane J.K."/>
            <person name="Foster A.J."/>
            <person name="Van der Lee T.A.J."/>
            <person name="Grimwood J."/>
            <person name="Aerts A."/>
            <person name="Antoniw J."/>
            <person name="Bailey A."/>
            <person name="Bluhm B."/>
            <person name="Bowler J."/>
            <person name="Bristow J."/>
            <person name="van der Burgt A."/>
            <person name="Canto-Canche B."/>
            <person name="Churchill A.C.L."/>
            <person name="Conde-Ferraez L."/>
            <person name="Cools H.J."/>
            <person name="Coutinho P.M."/>
            <person name="Csukai M."/>
            <person name="Dehal P."/>
            <person name="De Wit P."/>
            <person name="Donzelli B."/>
            <person name="van de Geest H.C."/>
            <person name="van Ham R.C.H.J."/>
            <person name="Hammond-Kosack K.E."/>
            <person name="Henrissat B."/>
            <person name="Kilian A."/>
            <person name="Kobayashi A.K."/>
            <person name="Koopmann E."/>
            <person name="Kourmpetis Y."/>
            <person name="Kuzniar A."/>
            <person name="Lindquist E."/>
            <person name="Lombard V."/>
            <person name="Maliepaard C."/>
            <person name="Martins N."/>
            <person name="Mehrabi R."/>
            <person name="Nap J.P.H."/>
            <person name="Ponomarenko A."/>
            <person name="Rudd J.J."/>
            <person name="Salamov A."/>
            <person name="Schmutz J."/>
            <person name="Schouten H.J."/>
            <person name="Shapiro H."/>
            <person name="Stergiopoulos I."/>
            <person name="Torriani S.F.F."/>
            <person name="Tu H."/>
            <person name="de Vries R.P."/>
            <person name="Waalwijk C."/>
            <person name="Ware S.B."/>
            <person name="Wiebenga A."/>
            <person name="Zwiers L.-H."/>
            <person name="Oliver R.P."/>
            <person name="Grigoriev I.V."/>
            <person name="Kema G.H.J."/>
        </authorList>
    </citation>
    <scope>NUCLEOTIDE SEQUENCE [LARGE SCALE GENOMIC DNA]</scope>
    <source>
        <strain evidence="4">CBS 115943 / IPO323</strain>
    </source>
</reference>
<dbReference type="EMBL" id="CM001199">
    <property type="protein sequence ID" value="EGP88578.1"/>
    <property type="molecule type" value="Genomic_DNA"/>
</dbReference>
<evidence type="ECO:0000256" key="2">
    <source>
        <dbReference type="SAM" id="SignalP"/>
    </source>
</evidence>
<feature type="chain" id="PRO_5012655272" description="Ca2+-modulated nonselective cation channel polycystin" evidence="2">
    <location>
        <begin position="16"/>
        <end position="361"/>
    </location>
</feature>
<evidence type="ECO:0000256" key="1">
    <source>
        <dbReference type="SAM" id="MobiDB-lite"/>
    </source>
</evidence>
<dbReference type="HOGENOM" id="CLU_767708_0_0_1"/>
<dbReference type="STRING" id="336722.F9X9X1"/>
<keyword evidence="4" id="KW-1185">Reference proteome</keyword>
<dbReference type="InParanoid" id="F9X9X1"/>
<name>F9X9X1_ZYMTI</name>
<feature type="signal peptide" evidence="2">
    <location>
        <begin position="1"/>
        <end position="15"/>
    </location>
</feature>
<dbReference type="KEGG" id="ztr:MYCGRDRAFT_92240"/>
<dbReference type="GeneID" id="13397123"/>
<organism evidence="3 4">
    <name type="scientific">Zymoseptoria tritici (strain CBS 115943 / IPO323)</name>
    <name type="common">Speckled leaf blotch fungus</name>
    <name type="synonym">Septoria tritici</name>
    <dbReference type="NCBI Taxonomy" id="336722"/>
    <lineage>
        <taxon>Eukaryota</taxon>
        <taxon>Fungi</taxon>
        <taxon>Dikarya</taxon>
        <taxon>Ascomycota</taxon>
        <taxon>Pezizomycotina</taxon>
        <taxon>Dothideomycetes</taxon>
        <taxon>Dothideomycetidae</taxon>
        <taxon>Mycosphaerellales</taxon>
        <taxon>Mycosphaerellaceae</taxon>
        <taxon>Zymoseptoria</taxon>
    </lineage>
</organism>
<evidence type="ECO:0000313" key="3">
    <source>
        <dbReference type="EMBL" id="EGP88578.1"/>
    </source>
</evidence>
<dbReference type="OrthoDB" id="4405280at2759"/>
<sequence>MRALIAISLLGLVLAQQGPAVVQVITVVVKKSCGVVVGDPSTLGISSSFNASDGGGLPTVSRGIFSLTDGGNSSAFLSAPGTSGSGGLTGDGGVGGATSIPSSDLDEPSASNAVSGGLTLSEGVSGTPFSSSELDQESSTPGVAATTTSLENGDTSIESAPSSLPEPPSDGDESPSTSTPSPTARFTTISIPSSDFPTLPPPSAYTSIPISSQSPSAADTPTPSLGLVTSFIPYSGTDTGITAPTAVTTIPASGTVSGTVIVELPPEITSTRYWTGTEAFTTTVAASGTRAAYGICASNCLLAEGVYYDVYDVFTQYIFAGYHHHFHEYRGARYDDEYDDVIQFGGMYEGLYGMSVFQSSR</sequence>